<dbReference type="SUPFAM" id="SSF103647">
    <property type="entry name" value="TSP type-3 repeat"/>
    <property type="match status" value="1"/>
</dbReference>
<dbReference type="AlphaFoldDB" id="A0A8H2NV73"/>
<comment type="subcellular location">
    <subcellularLocation>
        <location evidence="1">Cell outer membrane</location>
        <topology evidence="1">Multi-pass membrane protein</topology>
    </subcellularLocation>
</comment>
<dbReference type="Gene3D" id="3.30.1330.60">
    <property type="entry name" value="OmpA-like domain"/>
    <property type="match status" value="1"/>
</dbReference>
<dbReference type="InterPro" id="IPR028974">
    <property type="entry name" value="TSP_type-3_rpt"/>
</dbReference>
<dbReference type="InterPro" id="IPR006665">
    <property type="entry name" value="OmpA-like"/>
</dbReference>
<dbReference type="SUPFAM" id="SSF103088">
    <property type="entry name" value="OmpA-like"/>
    <property type="match status" value="1"/>
</dbReference>
<evidence type="ECO:0000256" key="11">
    <source>
        <dbReference type="SAM" id="SignalP"/>
    </source>
</evidence>
<dbReference type="Pfam" id="PF05736">
    <property type="entry name" value="OprF"/>
    <property type="match status" value="1"/>
</dbReference>
<keyword evidence="11" id="KW-0732">Signal</keyword>
<feature type="region of interest" description="Disordered" evidence="10">
    <location>
        <begin position="310"/>
        <end position="342"/>
    </location>
</feature>
<dbReference type="Gene3D" id="2.40.160.20">
    <property type="match status" value="1"/>
</dbReference>
<keyword evidence="5" id="KW-0406">Ion transport</keyword>
<keyword evidence="2" id="KW-0813">Transport</keyword>
<evidence type="ECO:0000256" key="7">
    <source>
        <dbReference type="ARBA" id="ARBA00023136"/>
    </source>
</evidence>
<keyword evidence="3" id="KW-1134">Transmembrane beta strand</keyword>
<dbReference type="PROSITE" id="PS51123">
    <property type="entry name" value="OMPA_2"/>
    <property type="match status" value="1"/>
</dbReference>
<dbReference type="CDD" id="cd07185">
    <property type="entry name" value="OmpA_C-like"/>
    <property type="match status" value="1"/>
</dbReference>
<dbReference type="PANTHER" id="PTHR30329">
    <property type="entry name" value="STATOR ELEMENT OF FLAGELLAR MOTOR COMPLEX"/>
    <property type="match status" value="1"/>
</dbReference>
<evidence type="ECO:0000313" key="13">
    <source>
        <dbReference type="EMBL" id="VVP29967.1"/>
    </source>
</evidence>
<dbReference type="InterPro" id="IPR036737">
    <property type="entry name" value="OmpA-like_sf"/>
</dbReference>
<keyword evidence="7 9" id="KW-0472">Membrane</keyword>
<name>A0A8H2NV73_PSEFL</name>
<keyword evidence="8" id="KW-0998">Cell outer membrane</keyword>
<feature type="domain" description="OmpA-like" evidence="12">
    <location>
        <begin position="223"/>
        <end position="341"/>
    </location>
</feature>
<dbReference type="GO" id="GO:0015288">
    <property type="term" value="F:porin activity"/>
    <property type="evidence" value="ECO:0007669"/>
    <property type="project" value="UniProtKB-KW"/>
</dbReference>
<evidence type="ECO:0000259" key="12">
    <source>
        <dbReference type="PROSITE" id="PS51123"/>
    </source>
</evidence>
<feature type="chain" id="PRO_5034196696" evidence="11">
    <location>
        <begin position="25"/>
        <end position="342"/>
    </location>
</feature>
<keyword evidence="4" id="KW-0812">Transmembrane</keyword>
<accession>A0A8H2NV73</accession>
<dbReference type="PRINTS" id="PR01021">
    <property type="entry name" value="OMPADOMAIN"/>
</dbReference>
<dbReference type="InterPro" id="IPR006664">
    <property type="entry name" value="OMP_bac"/>
</dbReference>
<evidence type="ECO:0000256" key="4">
    <source>
        <dbReference type="ARBA" id="ARBA00022692"/>
    </source>
</evidence>
<evidence type="ECO:0000256" key="8">
    <source>
        <dbReference type="ARBA" id="ARBA00023237"/>
    </source>
</evidence>
<gene>
    <name evidence="13" type="primary">oprF</name>
    <name evidence="13" type="ORF">PS900_04303</name>
</gene>
<keyword evidence="6" id="KW-0626">Porin</keyword>
<feature type="signal peptide" evidence="11">
    <location>
        <begin position="1"/>
        <end position="24"/>
    </location>
</feature>
<dbReference type="InterPro" id="IPR006690">
    <property type="entry name" value="OMPA-like_CS"/>
</dbReference>
<dbReference type="InterPro" id="IPR050330">
    <property type="entry name" value="Bact_OuterMem_StrucFunc"/>
</dbReference>
<dbReference type="SUPFAM" id="SSF56925">
    <property type="entry name" value="OMPA-like"/>
    <property type="match status" value="1"/>
</dbReference>
<dbReference type="GO" id="GO:0005509">
    <property type="term" value="F:calcium ion binding"/>
    <property type="evidence" value="ECO:0007669"/>
    <property type="project" value="InterPro"/>
</dbReference>
<dbReference type="PROSITE" id="PS01068">
    <property type="entry name" value="OMPA_1"/>
    <property type="match status" value="1"/>
</dbReference>
<dbReference type="InterPro" id="IPR011250">
    <property type="entry name" value="OMP/PagP_B-barrel"/>
</dbReference>
<protein>
    <submittedName>
        <fullName evidence="13">Outer membrane porin F</fullName>
    </submittedName>
</protein>
<evidence type="ECO:0000256" key="1">
    <source>
        <dbReference type="ARBA" id="ARBA00004571"/>
    </source>
</evidence>
<dbReference type="GO" id="GO:0009279">
    <property type="term" value="C:cell outer membrane"/>
    <property type="evidence" value="ECO:0007669"/>
    <property type="project" value="UniProtKB-SubCell"/>
</dbReference>
<evidence type="ECO:0000256" key="3">
    <source>
        <dbReference type="ARBA" id="ARBA00022452"/>
    </source>
</evidence>
<dbReference type="Pfam" id="PF00691">
    <property type="entry name" value="OmpA"/>
    <property type="match status" value="1"/>
</dbReference>
<evidence type="ECO:0000256" key="6">
    <source>
        <dbReference type="ARBA" id="ARBA00023114"/>
    </source>
</evidence>
<evidence type="ECO:0000256" key="9">
    <source>
        <dbReference type="PROSITE-ProRule" id="PRU00473"/>
    </source>
</evidence>
<dbReference type="PANTHER" id="PTHR30329:SF21">
    <property type="entry name" value="LIPOPROTEIN YIAD-RELATED"/>
    <property type="match status" value="1"/>
</dbReference>
<proteinExistence type="predicted"/>
<feature type="compositionally biased region" description="Basic and acidic residues" evidence="10">
    <location>
        <begin position="317"/>
        <end position="342"/>
    </location>
</feature>
<dbReference type="InterPro" id="IPR008722">
    <property type="entry name" value="OprF_membrane_N"/>
</dbReference>
<dbReference type="Proteomes" id="UP000325723">
    <property type="component" value="Unassembled WGS sequence"/>
</dbReference>
<dbReference type="GO" id="GO:0046930">
    <property type="term" value="C:pore complex"/>
    <property type="evidence" value="ECO:0007669"/>
    <property type="project" value="UniProtKB-KW"/>
</dbReference>
<evidence type="ECO:0000256" key="10">
    <source>
        <dbReference type="SAM" id="MobiDB-lite"/>
    </source>
</evidence>
<organism evidence="13 14">
    <name type="scientific">Pseudomonas fluorescens</name>
    <dbReference type="NCBI Taxonomy" id="294"/>
    <lineage>
        <taxon>Bacteria</taxon>
        <taxon>Pseudomonadati</taxon>
        <taxon>Pseudomonadota</taxon>
        <taxon>Gammaproteobacteria</taxon>
        <taxon>Pseudomonadales</taxon>
        <taxon>Pseudomonadaceae</taxon>
        <taxon>Pseudomonas</taxon>
    </lineage>
</organism>
<dbReference type="GO" id="GO:0006811">
    <property type="term" value="P:monoatomic ion transport"/>
    <property type="evidence" value="ECO:0007669"/>
    <property type="project" value="UniProtKB-KW"/>
</dbReference>
<evidence type="ECO:0000256" key="5">
    <source>
        <dbReference type="ARBA" id="ARBA00023065"/>
    </source>
</evidence>
<reference evidence="13 14" key="1">
    <citation type="submission" date="2019-09" db="EMBL/GenBank/DDBJ databases">
        <authorList>
            <person name="Chandra G."/>
            <person name="Truman W A."/>
        </authorList>
    </citation>
    <scope>NUCLEOTIDE SEQUENCE [LARGE SCALE GENOMIC DNA]</scope>
    <source>
        <strain evidence="13">PS900</strain>
    </source>
</reference>
<comment type="caution">
    <text evidence="13">The sequence shown here is derived from an EMBL/GenBank/DDBJ whole genome shotgun (WGS) entry which is preliminary data.</text>
</comment>
<sequence>MKLKNTLGLAIGTLIAATSFGALAQGQGAVEIEGYAKKQYFDSDRNFKNDGILPGGSIGYFLTDDVELRLAYDEVHNAVTNDGKNVKGANTALDALYHFNNPGDMLRPYVSGGFSDQSIDQLGSNSRDRSTFANVGGGAKLYFTDNFYARAGVEAQYNIDQGNTEWAPSVGVGVNFGGGSKPVAPAPVPEVCSDSDNDGVCDNVDKCPDTPANVTVDADGCPAVAEVVRVELDVKFDFDKSVVKPNSYGDIKNLADFMTQYPSTTTTVEGHTDSVGPDAYNQKLSERRANAVKQVLTNQYGVESSRVQSVGYGESRPVADNKTEAGRAVNRRVEAQVEAQAK</sequence>
<dbReference type="EMBL" id="CABVIE010000014">
    <property type="protein sequence ID" value="VVP29967.1"/>
    <property type="molecule type" value="Genomic_DNA"/>
</dbReference>
<dbReference type="RefSeq" id="WP_150758875.1">
    <property type="nucleotide sequence ID" value="NZ_CABVIE010000014.1"/>
</dbReference>
<evidence type="ECO:0000313" key="14">
    <source>
        <dbReference type="Proteomes" id="UP000325723"/>
    </source>
</evidence>
<evidence type="ECO:0000256" key="2">
    <source>
        <dbReference type="ARBA" id="ARBA00022448"/>
    </source>
</evidence>